<dbReference type="Pfam" id="PF01011">
    <property type="entry name" value="PQQ"/>
    <property type="match status" value="2"/>
</dbReference>
<reference evidence="12 13" key="1">
    <citation type="submission" date="2020-08" db="EMBL/GenBank/DDBJ databases">
        <title>Genomic Encyclopedia of Type Strains, Phase IV (KMG-IV): sequencing the most valuable type-strain genomes for metagenomic binning, comparative biology and taxonomic classification.</title>
        <authorList>
            <person name="Goeker M."/>
        </authorList>
    </citation>
    <scope>NUCLEOTIDE SEQUENCE [LARGE SCALE GENOMIC DNA]</scope>
    <source>
        <strain evidence="12 13">DSM 26723</strain>
    </source>
</reference>
<dbReference type="InterPro" id="IPR002372">
    <property type="entry name" value="PQQ_rpt_dom"/>
</dbReference>
<proteinExistence type="inferred from homology"/>
<keyword evidence="4 8" id="KW-0479">Metal-binding</keyword>
<dbReference type="SUPFAM" id="SSF46626">
    <property type="entry name" value="Cytochrome c"/>
    <property type="match status" value="1"/>
</dbReference>
<evidence type="ECO:0000256" key="9">
    <source>
        <dbReference type="SAM" id="MobiDB-lite"/>
    </source>
</evidence>
<dbReference type="GO" id="GO:0052934">
    <property type="term" value="F:alcohol dehydrogenase (cytochrome c) activity"/>
    <property type="evidence" value="ECO:0007669"/>
    <property type="project" value="UniProtKB-EC"/>
</dbReference>
<dbReference type="Gene3D" id="2.140.10.10">
    <property type="entry name" value="Quinoprotein alcohol dehydrogenase-like superfamily"/>
    <property type="match status" value="1"/>
</dbReference>
<dbReference type="SMART" id="SM00564">
    <property type="entry name" value="PQQ"/>
    <property type="match status" value="5"/>
</dbReference>
<evidence type="ECO:0000256" key="6">
    <source>
        <dbReference type="ARBA" id="ARBA00023002"/>
    </source>
</evidence>
<feature type="signal peptide" evidence="10">
    <location>
        <begin position="1"/>
        <end position="24"/>
    </location>
</feature>
<evidence type="ECO:0000256" key="10">
    <source>
        <dbReference type="SAM" id="SignalP"/>
    </source>
</evidence>
<keyword evidence="13" id="KW-1185">Reference proteome</keyword>
<comment type="similarity">
    <text evidence="2">Belongs to the bacterial PQQ dehydrogenase family.</text>
</comment>
<protein>
    <submittedName>
        <fullName evidence="12">Alcohol dehydrogenase (Cytochrome c)</fullName>
        <ecNumber evidence="12">1.1.2.8</ecNumber>
    </submittedName>
</protein>
<gene>
    <name evidence="12" type="ORF">HNQ60_002372</name>
</gene>
<evidence type="ECO:0000256" key="3">
    <source>
        <dbReference type="ARBA" id="ARBA00022617"/>
    </source>
</evidence>
<dbReference type="RefSeq" id="WP_184331964.1">
    <property type="nucleotide sequence ID" value="NZ_JACHHZ010000003.1"/>
</dbReference>
<accession>A0A841HJV4</accession>
<dbReference type="GO" id="GO:0009055">
    <property type="term" value="F:electron transfer activity"/>
    <property type="evidence" value="ECO:0007669"/>
    <property type="project" value="InterPro"/>
</dbReference>
<feature type="region of interest" description="Disordered" evidence="9">
    <location>
        <begin position="137"/>
        <end position="157"/>
    </location>
</feature>
<evidence type="ECO:0000256" key="4">
    <source>
        <dbReference type="ARBA" id="ARBA00022723"/>
    </source>
</evidence>
<evidence type="ECO:0000256" key="8">
    <source>
        <dbReference type="PROSITE-ProRule" id="PRU00433"/>
    </source>
</evidence>
<dbReference type="InterPro" id="IPR036909">
    <property type="entry name" value="Cyt_c-like_dom_sf"/>
</dbReference>
<dbReference type="PROSITE" id="PS51007">
    <property type="entry name" value="CYTC"/>
    <property type="match status" value="1"/>
</dbReference>
<dbReference type="GO" id="GO:0020037">
    <property type="term" value="F:heme binding"/>
    <property type="evidence" value="ECO:0007669"/>
    <property type="project" value="InterPro"/>
</dbReference>
<name>A0A841HJV4_9GAMM</name>
<dbReference type="AlphaFoldDB" id="A0A841HJV4"/>
<keyword evidence="3 8" id="KW-0349">Heme</keyword>
<keyword evidence="5 10" id="KW-0732">Signal</keyword>
<dbReference type="PANTHER" id="PTHR32303:SF10">
    <property type="entry name" value="OUTER MEMBRANE PROTEIN ASSEMBLY FACTOR BAMB"/>
    <property type="match status" value="1"/>
</dbReference>
<dbReference type="InterPro" id="IPR009056">
    <property type="entry name" value="Cyt_c-like_dom"/>
</dbReference>
<dbReference type="SUPFAM" id="SSF50998">
    <property type="entry name" value="Quinoprotein alcohol dehydrogenase-like"/>
    <property type="match status" value="1"/>
</dbReference>
<evidence type="ECO:0000259" key="11">
    <source>
        <dbReference type="PROSITE" id="PS51007"/>
    </source>
</evidence>
<evidence type="ECO:0000256" key="1">
    <source>
        <dbReference type="ARBA" id="ARBA00001931"/>
    </source>
</evidence>
<dbReference type="EMBL" id="JACHHZ010000003">
    <property type="protein sequence ID" value="MBB6093491.1"/>
    <property type="molecule type" value="Genomic_DNA"/>
</dbReference>
<sequence length="701" mass="75417">MQIRSRALALTSLILSSVIVPAMAAQPSALAFSVEQANRGKLSYAQRCASCHGASLEGSGMSPALSGAAFQRKWVGQSGAVLHAQLVRMPPGAAAPAPPEAHADLFAYLLQMNGIASSENPVPTDPSLLPTLAFAETRQGTPPASQTSSTVPIGPSRLDHLTEVTDASLRSPSSSDWLMWRRTYDGFGFSPLKQIDRRNAKDLRIAWSWSLPQGGNMMAPIVHDGVLFAYSYGDIVEALDATTGDLLWRHERKLEGTAVHQGKKGVAIHGNTLLVPTSDVRVLALDTRTGAVRWDHAIDTRGQKDFQIKSAPLVVGNKVVVGLNGFHTVKGGSFIVALDIDSGKEVWRFYTIARPGEPGGESWNGLPLEARSGGSIWVGGTYDADLNLLYFGAAPTYDTKPLRSPVQQRGVTNEALYTNSTLALNADTGKLVWYFQHQANDQLDHDWAFERQVVELTVNGKRRKTVVTGGKLAIFEALDAATGAYLFSIDLGLQNVIASIDPSTGAKTINPAAIPATDAVLNRITIPGICPDLLGARNLMAGSYDAGRRTLYVPLTDTCRHPFPNGPRWQKESGDGFGLIKAINLDTREVSWTHRQSAPFTSAMLATGGGVLFAGSADRRFRAYDDRDGRLLWQARLDNFPVSYPVTYSVNGQQYIAVATNEGFVHATAMLKSAGLTGTPNGGATLWVFALPQTVNQGTRE</sequence>
<feature type="chain" id="PRO_5032629275" evidence="10">
    <location>
        <begin position="25"/>
        <end position="701"/>
    </location>
</feature>
<evidence type="ECO:0000256" key="7">
    <source>
        <dbReference type="ARBA" id="ARBA00023004"/>
    </source>
</evidence>
<keyword evidence="7 8" id="KW-0408">Iron</keyword>
<feature type="domain" description="Cytochrome c" evidence="11">
    <location>
        <begin position="35"/>
        <end position="113"/>
    </location>
</feature>
<dbReference type="Proteomes" id="UP000588068">
    <property type="component" value="Unassembled WGS sequence"/>
</dbReference>
<dbReference type="GO" id="GO:0046872">
    <property type="term" value="F:metal ion binding"/>
    <property type="evidence" value="ECO:0007669"/>
    <property type="project" value="UniProtKB-KW"/>
</dbReference>
<comment type="caution">
    <text evidence="12">The sequence shown here is derived from an EMBL/GenBank/DDBJ whole genome shotgun (WGS) entry which is preliminary data.</text>
</comment>
<keyword evidence="6 12" id="KW-0560">Oxidoreductase</keyword>
<evidence type="ECO:0000256" key="5">
    <source>
        <dbReference type="ARBA" id="ARBA00022729"/>
    </source>
</evidence>
<evidence type="ECO:0000256" key="2">
    <source>
        <dbReference type="ARBA" id="ARBA00008156"/>
    </source>
</evidence>
<dbReference type="EC" id="1.1.2.8" evidence="12"/>
<dbReference type="InterPro" id="IPR018391">
    <property type="entry name" value="PQQ_b-propeller_rpt"/>
</dbReference>
<dbReference type="Gene3D" id="1.10.760.10">
    <property type="entry name" value="Cytochrome c-like domain"/>
    <property type="match status" value="1"/>
</dbReference>
<evidence type="ECO:0000313" key="13">
    <source>
        <dbReference type="Proteomes" id="UP000588068"/>
    </source>
</evidence>
<organism evidence="12 13">
    <name type="scientific">Povalibacter uvarum</name>
    <dbReference type="NCBI Taxonomy" id="732238"/>
    <lineage>
        <taxon>Bacteria</taxon>
        <taxon>Pseudomonadati</taxon>
        <taxon>Pseudomonadota</taxon>
        <taxon>Gammaproteobacteria</taxon>
        <taxon>Steroidobacterales</taxon>
        <taxon>Steroidobacteraceae</taxon>
        <taxon>Povalibacter</taxon>
    </lineage>
</organism>
<dbReference type="Pfam" id="PF00034">
    <property type="entry name" value="Cytochrom_C"/>
    <property type="match status" value="1"/>
</dbReference>
<evidence type="ECO:0000313" key="12">
    <source>
        <dbReference type="EMBL" id="MBB6093491.1"/>
    </source>
</evidence>
<comment type="cofactor">
    <cofactor evidence="1">
        <name>pyrroloquinoline quinone</name>
        <dbReference type="ChEBI" id="CHEBI:58442"/>
    </cofactor>
</comment>
<dbReference type="PANTHER" id="PTHR32303">
    <property type="entry name" value="QUINOPROTEIN ALCOHOL DEHYDROGENASE (CYTOCHROME C)"/>
    <property type="match status" value="1"/>
</dbReference>
<feature type="compositionally biased region" description="Polar residues" evidence="9">
    <location>
        <begin position="138"/>
        <end position="151"/>
    </location>
</feature>
<dbReference type="InterPro" id="IPR011047">
    <property type="entry name" value="Quinoprotein_ADH-like_sf"/>
</dbReference>